<feature type="chain" id="PRO_5019867888" evidence="2">
    <location>
        <begin position="23"/>
        <end position="672"/>
    </location>
</feature>
<dbReference type="InterPro" id="IPR029058">
    <property type="entry name" value="AB_hydrolase_fold"/>
</dbReference>
<comment type="caution">
    <text evidence="4">The sequence shown here is derived from an EMBL/GenBank/DDBJ whole genome shotgun (WGS) entry which is preliminary data.</text>
</comment>
<protein>
    <submittedName>
        <fullName evidence="4">Prolyl oligopeptidase</fullName>
    </submittedName>
</protein>
<dbReference type="Gene3D" id="3.40.50.1820">
    <property type="entry name" value="alpha/beta hydrolase"/>
    <property type="match status" value="1"/>
</dbReference>
<gene>
    <name evidence="4" type="ORF">AQPW35_29520</name>
</gene>
<evidence type="ECO:0000313" key="5">
    <source>
        <dbReference type="Proteomes" id="UP000301751"/>
    </source>
</evidence>
<dbReference type="GO" id="GO:0006508">
    <property type="term" value="P:proteolysis"/>
    <property type="evidence" value="ECO:0007669"/>
    <property type="project" value="InterPro"/>
</dbReference>
<accession>A0A480AR39</accession>
<dbReference type="Pfam" id="PF00326">
    <property type="entry name" value="Peptidase_S9"/>
    <property type="match status" value="1"/>
</dbReference>
<proteinExistence type="predicted"/>
<dbReference type="GO" id="GO:0004252">
    <property type="term" value="F:serine-type endopeptidase activity"/>
    <property type="evidence" value="ECO:0007669"/>
    <property type="project" value="TreeGrafter"/>
</dbReference>
<dbReference type="PANTHER" id="PTHR42776">
    <property type="entry name" value="SERINE PEPTIDASE S9 FAMILY MEMBER"/>
    <property type="match status" value="1"/>
</dbReference>
<dbReference type="PANTHER" id="PTHR42776:SF27">
    <property type="entry name" value="DIPEPTIDYL PEPTIDASE FAMILY MEMBER 6"/>
    <property type="match status" value="1"/>
</dbReference>
<keyword evidence="1" id="KW-0378">Hydrolase</keyword>
<feature type="domain" description="Peptidase S9 prolyl oligopeptidase catalytic" evidence="3">
    <location>
        <begin position="459"/>
        <end position="671"/>
    </location>
</feature>
<evidence type="ECO:0000259" key="3">
    <source>
        <dbReference type="Pfam" id="PF00326"/>
    </source>
</evidence>
<name>A0A480AR39_9BURK</name>
<dbReference type="OrthoDB" id="4269629at2"/>
<dbReference type="RefSeq" id="WP_137733611.1">
    <property type="nucleotide sequence ID" value="NZ_BJCL01000007.1"/>
</dbReference>
<organism evidence="4 5">
    <name type="scientific">Pseudaquabacterium pictum</name>
    <dbReference type="NCBI Taxonomy" id="2315236"/>
    <lineage>
        <taxon>Bacteria</taxon>
        <taxon>Pseudomonadati</taxon>
        <taxon>Pseudomonadota</taxon>
        <taxon>Betaproteobacteria</taxon>
        <taxon>Burkholderiales</taxon>
        <taxon>Sphaerotilaceae</taxon>
        <taxon>Pseudaquabacterium</taxon>
    </lineage>
</organism>
<dbReference type="EMBL" id="BJCL01000007">
    <property type="protein sequence ID" value="GCL63871.1"/>
    <property type="molecule type" value="Genomic_DNA"/>
</dbReference>
<reference evidence="5" key="1">
    <citation type="submission" date="2019-03" db="EMBL/GenBank/DDBJ databases">
        <title>Aquabacterium pictum sp.nov., the first bacteriochlorophyll a-containing freshwater bacterium in the genus Aquabacterium of the class Betaproteobacteria.</title>
        <authorList>
            <person name="Hirose S."/>
            <person name="Tank M."/>
            <person name="Hara E."/>
            <person name="Tamaki H."/>
            <person name="Takaichi S."/>
            <person name="Haruta S."/>
            <person name="Hanada S."/>
        </authorList>
    </citation>
    <scope>NUCLEOTIDE SEQUENCE [LARGE SCALE GENOMIC DNA]</scope>
    <source>
        <strain evidence="5">W35</strain>
    </source>
</reference>
<sequence>MRSLIGRLLLAFGIAGLVCATAAAQRRPADVPVADFFKRPALDQVKLSPDGSRIAMLVPGPDGRNALAVADVATPGKRVGIAKFSDADILTVHWVNDRRLIMSLIDFQAPTGEQLFEGLYAVNADGSDFVFLVGRGRGFESEGHLAIRPLRWNHEFVRTVQDGSDDVIVRRFEIWRFDGNPLPTTLLRLNTATKATRELVRGPAPLGRDWVLDRAGVPRAVTSFDAKGGVRVHVREADGDAWTQVLEFDGIDPPRTAFQPVDFDFDGRMIVSAQRGDEARTAALYHWDAQRKSLAAEPFLALKGYDVEGGLLFDRPSRRLIGVRVVTDAAGVAWLDDEMRGLQDRIDQLLPGTNNVLMCDTACKQQQRYIVTAFSDRQPVAHFLFDKRKEGRDALTLIGASRPWIDASLMAVQELVRIRARDGLEMPVSITRPQGQGPWPAVLLVHGGPNVRGTRWEWEADAQFLASRGYLVIEPEFRGSTGYGDRLFRAGWKQWGLAMQDDVTDAARWAVAQGLADPKRLVIAGASYGGYAAMMGLVKDPEFYRAGINWVGVTDIGLMYTVGWSDYAGSIWQRYGMPRLVGDPVKDKDQLDATSPLKRAAEIVRPVLMAYGAEDYRVPLPHGTKMRDALKAAGKVEVEWVLYPREGHGFMLEKNRIDFWRRVEAFLARHTR</sequence>
<dbReference type="SUPFAM" id="SSF69304">
    <property type="entry name" value="Tricorn protease N-terminal domain"/>
    <property type="match status" value="1"/>
</dbReference>
<evidence type="ECO:0000256" key="2">
    <source>
        <dbReference type="SAM" id="SignalP"/>
    </source>
</evidence>
<dbReference type="InterPro" id="IPR001375">
    <property type="entry name" value="Peptidase_S9_cat"/>
</dbReference>
<keyword evidence="5" id="KW-1185">Reference proteome</keyword>
<evidence type="ECO:0000256" key="1">
    <source>
        <dbReference type="ARBA" id="ARBA00022801"/>
    </source>
</evidence>
<keyword evidence="2" id="KW-0732">Signal</keyword>
<feature type="signal peptide" evidence="2">
    <location>
        <begin position="1"/>
        <end position="22"/>
    </location>
</feature>
<dbReference type="Proteomes" id="UP000301751">
    <property type="component" value="Unassembled WGS sequence"/>
</dbReference>
<dbReference type="SUPFAM" id="SSF53474">
    <property type="entry name" value="alpha/beta-Hydrolases"/>
    <property type="match status" value="1"/>
</dbReference>
<evidence type="ECO:0000313" key="4">
    <source>
        <dbReference type="EMBL" id="GCL63871.1"/>
    </source>
</evidence>
<dbReference type="AlphaFoldDB" id="A0A480AR39"/>